<proteinExistence type="predicted"/>
<dbReference type="RefSeq" id="WP_046452049.1">
    <property type="nucleotide sequence ID" value="NZ_BQNZ01000001.1"/>
</dbReference>
<accession>A0A3R6J2N8</accession>
<dbReference type="AlphaFoldDB" id="A0A3R6J2N8"/>
<name>A0A3R6J2N8_9BACT</name>
<organism evidence="1 2">
    <name type="scientific">Parabacteroides merdae</name>
    <dbReference type="NCBI Taxonomy" id="46503"/>
    <lineage>
        <taxon>Bacteria</taxon>
        <taxon>Pseudomonadati</taxon>
        <taxon>Bacteroidota</taxon>
        <taxon>Bacteroidia</taxon>
        <taxon>Bacteroidales</taxon>
        <taxon>Tannerellaceae</taxon>
        <taxon>Parabacteroides</taxon>
    </lineage>
</organism>
<dbReference type="EMBL" id="BQNZ01000001">
    <property type="protein sequence ID" value="GKH71501.1"/>
    <property type="molecule type" value="Genomic_DNA"/>
</dbReference>
<evidence type="ECO:0000313" key="2">
    <source>
        <dbReference type="Proteomes" id="UP001055114"/>
    </source>
</evidence>
<reference evidence="1" key="1">
    <citation type="submission" date="2022-01" db="EMBL/GenBank/DDBJ databases">
        <title>Novel bile acid biosynthetic pathways are enriched in the microbiome of centenarians.</title>
        <authorList>
            <person name="Sato Y."/>
            <person name="Atarashi K."/>
            <person name="Plichta R.D."/>
            <person name="Arai Y."/>
            <person name="Sasajima S."/>
            <person name="Kearney M.S."/>
            <person name="Suda W."/>
            <person name="Takeshita K."/>
            <person name="Sasaki T."/>
            <person name="Okamoto S."/>
            <person name="Skelly N.A."/>
            <person name="Okamura Y."/>
            <person name="Vlamakis H."/>
            <person name="Li Y."/>
            <person name="Tanoue T."/>
            <person name="Takei H."/>
            <person name="Nittono H."/>
            <person name="Narushima S."/>
            <person name="Irie J."/>
            <person name="Itoh H."/>
            <person name="Moriya K."/>
            <person name="Sugiura Y."/>
            <person name="Suematsu M."/>
            <person name="Moritoki N."/>
            <person name="Shibata S."/>
            <person name="Littman R.D."/>
            <person name="Fischbach A.M."/>
            <person name="Uwamino Y."/>
            <person name="Inoue T."/>
            <person name="Honda A."/>
            <person name="Hattori M."/>
            <person name="Murai T."/>
            <person name="Xavier J.R."/>
            <person name="Hirose N."/>
            <person name="Honda K."/>
        </authorList>
    </citation>
    <scope>NUCLEOTIDE SEQUENCE</scope>
    <source>
        <strain evidence="1">CE91-St3</strain>
    </source>
</reference>
<protein>
    <submittedName>
        <fullName evidence="1">Uncharacterized protein</fullName>
    </submittedName>
</protein>
<comment type="caution">
    <text evidence="1">The sequence shown here is derived from an EMBL/GenBank/DDBJ whole genome shotgun (WGS) entry which is preliminary data.</text>
</comment>
<gene>
    <name evidence="1" type="ORF">CE91St3_13640</name>
</gene>
<sequence length="156" mass="18765">METLEIIYIIISFVFGVFVSPYLKRTIENIADTHWSYRKEKAKMKSDIANNIDKQLFRLLIKAQYALKKEDIDYSLHGCGSAFKDISNLIEYLVQFEERYKTDKNAKKIIELHKDFDNLKKDSECNRRIEEPEYYRIANEVYKYSDKILQKKFPKW</sequence>
<dbReference type="Proteomes" id="UP001055114">
    <property type="component" value="Unassembled WGS sequence"/>
</dbReference>
<evidence type="ECO:0000313" key="1">
    <source>
        <dbReference type="EMBL" id="GKH71501.1"/>
    </source>
</evidence>